<dbReference type="AlphaFoldDB" id="A0A446CXL4"/>
<protein>
    <recommendedName>
        <fullName evidence="7">Cell envelope biogenesis protein TolA</fullName>
    </recommendedName>
</protein>
<evidence type="ECO:0000256" key="1">
    <source>
        <dbReference type="SAM" id="MobiDB-lite"/>
    </source>
</evidence>
<proteinExistence type="predicted"/>
<dbReference type="Proteomes" id="UP001456224">
    <property type="component" value="Chromosome"/>
</dbReference>
<evidence type="ECO:0000313" key="5">
    <source>
        <dbReference type="Proteomes" id="UP000289465"/>
    </source>
</evidence>
<gene>
    <name evidence="3" type="ORF">AVE30378_05236</name>
    <name evidence="4" type="ORF">WHX56_19940</name>
</gene>
<name>A0A446CXL4_9BURK</name>
<accession>A0A446CXL4</accession>
<reference evidence="3 5" key="1">
    <citation type="submission" date="2018-07" db="EMBL/GenBank/DDBJ databases">
        <authorList>
            <person name="Peeters C."/>
        </authorList>
    </citation>
    <scope>NUCLEOTIDE SEQUENCE [LARGE SCALE GENOMIC DNA]</scope>
    <source>
        <strain evidence="3 5">LMG 30378</strain>
    </source>
</reference>
<dbReference type="RefSeq" id="WP_129245246.1">
    <property type="nucleotide sequence ID" value="NZ_CP148753.1"/>
</dbReference>
<keyword evidence="6" id="KW-1185">Reference proteome</keyword>
<sequence length="128" mass="13634">MNLSRAVLPAVALGLSALAFQAPAQTAPGTGATAVRSNEQIDDQYKLDKKRCDAMKGNQKDVCQEQAEATRDKARADAKAGKEKAEATHDAAKTRNEADYKVGKEKCDAMSGNAKDACLADLKTRHGK</sequence>
<feature type="chain" id="PRO_5019476086" description="Cell envelope biogenesis protein TolA" evidence="2">
    <location>
        <begin position="25"/>
        <end position="128"/>
    </location>
</feature>
<evidence type="ECO:0000256" key="2">
    <source>
        <dbReference type="SAM" id="SignalP"/>
    </source>
</evidence>
<dbReference type="EMBL" id="UFQC01000040">
    <property type="protein sequence ID" value="SSW72614.1"/>
    <property type="molecule type" value="Genomic_DNA"/>
</dbReference>
<organism evidence="3 5">
    <name type="scientific">Achromobacter veterisilvae</name>
    <dbReference type="NCBI Taxonomy" id="2069367"/>
    <lineage>
        <taxon>Bacteria</taxon>
        <taxon>Pseudomonadati</taxon>
        <taxon>Pseudomonadota</taxon>
        <taxon>Betaproteobacteria</taxon>
        <taxon>Burkholderiales</taxon>
        <taxon>Alcaligenaceae</taxon>
        <taxon>Achromobacter</taxon>
    </lineage>
</organism>
<feature type="region of interest" description="Disordered" evidence="1">
    <location>
        <begin position="64"/>
        <end position="97"/>
    </location>
</feature>
<dbReference type="EMBL" id="CP148753">
    <property type="protein sequence ID" value="WXR71912.1"/>
    <property type="molecule type" value="Genomic_DNA"/>
</dbReference>
<evidence type="ECO:0008006" key="7">
    <source>
        <dbReference type="Google" id="ProtNLM"/>
    </source>
</evidence>
<reference evidence="4 6" key="2">
    <citation type="submission" date="2024-03" db="EMBL/GenBank/DDBJ databases">
        <title>Reference genomes for the five species model microbial community.</title>
        <authorList>
            <person name="Padfield D."/>
        </authorList>
    </citation>
    <scope>NUCLEOTIDE SEQUENCE [LARGE SCALE GENOMIC DNA]</scope>
    <source>
        <strain evidence="4 6">AB1</strain>
    </source>
</reference>
<evidence type="ECO:0000313" key="6">
    <source>
        <dbReference type="Proteomes" id="UP001456224"/>
    </source>
</evidence>
<evidence type="ECO:0000313" key="3">
    <source>
        <dbReference type="EMBL" id="SSW72614.1"/>
    </source>
</evidence>
<evidence type="ECO:0000313" key="4">
    <source>
        <dbReference type="EMBL" id="WXR71912.1"/>
    </source>
</evidence>
<feature type="signal peptide" evidence="2">
    <location>
        <begin position="1"/>
        <end position="24"/>
    </location>
</feature>
<dbReference type="Proteomes" id="UP000289465">
    <property type="component" value="Unassembled WGS sequence"/>
</dbReference>
<dbReference type="OrthoDB" id="5769605at2"/>
<keyword evidence="2" id="KW-0732">Signal</keyword>